<dbReference type="Proteomes" id="UP000640335">
    <property type="component" value="Unassembled WGS sequence"/>
</dbReference>
<evidence type="ECO:0000313" key="1">
    <source>
        <dbReference type="EMBL" id="MBD7916648.1"/>
    </source>
</evidence>
<organism evidence="1 2">
    <name type="scientific">Clostridium gallinarum</name>
    <dbReference type="NCBI Taxonomy" id="2762246"/>
    <lineage>
        <taxon>Bacteria</taxon>
        <taxon>Bacillati</taxon>
        <taxon>Bacillota</taxon>
        <taxon>Clostridia</taxon>
        <taxon>Eubacteriales</taxon>
        <taxon>Clostridiaceae</taxon>
        <taxon>Clostridium</taxon>
    </lineage>
</organism>
<gene>
    <name evidence="1" type="ORF">H9660_16090</name>
</gene>
<dbReference type="RefSeq" id="WP_191751382.1">
    <property type="nucleotide sequence ID" value="NZ_JACSQZ010000128.1"/>
</dbReference>
<reference evidence="1 2" key="1">
    <citation type="submission" date="2020-08" db="EMBL/GenBank/DDBJ databases">
        <title>A Genomic Blueprint of the Chicken Gut Microbiome.</title>
        <authorList>
            <person name="Gilroy R."/>
            <person name="Ravi A."/>
            <person name="Getino M."/>
            <person name="Pursley I."/>
            <person name="Horton D.L."/>
            <person name="Alikhan N.-F."/>
            <person name="Baker D."/>
            <person name="Gharbi K."/>
            <person name="Hall N."/>
            <person name="Watson M."/>
            <person name="Adriaenssens E.M."/>
            <person name="Foster-Nyarko E."/>
            <person name="Jarju S."/>
            <person name="Secka A."/>
            <person name="Antonio M."/>
            <person name="Oren A."/>
            <person name="Chaudhuri R."/>
            <person name="La Ragione R.M."/>
            <person name="Hildebrand F."/>
            <person name="Pallen M.J."/>
        </authorList>
    </citation>
    <scope>NUCLEOTIDE SEQUENCE [LARGE SCALE GENOMIC DNA]</scope>
    <source>
        <strain evidence="1 2">Sa3CUN1</strain>
    </source>
</reference>
<evidence type="ECO:0000313" key="2">
    <source>
        <dbReference type="Proteomes" id="UP000640335"/>
    </source>
</evidence>
<name>A0ABR8Q8A0_9CLOT</name>
<dbReference type="EMBL" id="JACSQZ010000128">
    <property type="protein sequence ID" value="MBD7916648.1"/>
    <property type="molecule type" value="Genomic_DNA"/>
</dbReference>
<feature type="non-terminal residue" evidence="1">
    <location>
        <position position="491"/>
    </location>
</feature>
<proteinExistence type="predicted"/>
<keyword evidence="2" id="KW-1185">Reference proteome</keyword>
<sequence length="491" mass="58934">FNKDQILIISDIYTNSLIEDDLFKSLDTRLINLQEDYSIKNRIDKVLDGLRDKTGKTNISKVELLNRSITKKLQLLNSINSMFYHYKNNDIPLTEKYVNSRDINISSKYDSFYIRFRIKKPLNDYSYNEVVLACNTILNSDTCLNYIKYRRFTDNSMFNYLKYPLDYNVLKESLYKLNNLISNDVNNYKLIHSKYTEDFLEEFINNNITEENILSLANIINLKYNYNLLNSKKKKAWFNIFSKKKNSEEEYNLSLFSNYQKEIFNEYSSNFKIMMDLREKLSFLEEVLIDEIYNELLLDVLVRGDDLKERLAFYSKLLSTVYNTKGNFEFINKLSNLEILILNYCYNDLDKKNELNETVNLIPRFKLYLDIEEAELKHSNFIKLYKEYDEIIEDIYNEINMRNILIRSSVNNIWDNKVREEYPMLIENKSYINEKDLKEFFPCVISNYSKEKIEELFNSDFFFKKLILIFDNQKENLYLDKLSKISESIII</sequence>
<protein>
    <submittedName>
        <fullName evidence="1">Uncharacterized protein</fullName>
    </submittedName>
</protein>
<feature type="non-terminal residue" evidence="1">
    <location>
        <position position="1"/>
    </location>
</feature>
<comment type="caution">
    <text evidence="1">The sequence shown here is derived from an EMBL/GenBank/DDBJ whole genome shotgun (WGS) entry which is preliminary data.</text>
</comment>
<accession>A0ABR8Q8A0</accession>